<keyword evidence="10" id="KW-1185">Reference proteome</keyword>
<dbReference type="GO" id="GO:0003677">
    <property type="term" value="F:DNA binding"/>
    <property type="evidence" value="ECO:0007669"/>
    <property type="project" value="UniProtKB-KW"/>
</dbReference>
<protein>
    <recommendedName>
        <fullName evidence="11">Sigma factor</fullName>
    </recommendedName>
</protein>
<keyword evidence="5" id="KW-0804">Transcription</keyword>
<dbReference type="InterPro" id="IPR000943">
    <property type="entry name" value="RNA_pol_sigma70"/>
</dbReference>
<dbReference type="Pfam" id="PF04542">
    <property type="entry name" value="Sigma70_r2"/>
    <property type="match status" value="1"/>
</dbReference>
<evidence type="ECO:0000256" key="1">
    <source>
        <dbReference type="ARBA" id="ARBA00007788"/>
    </source>
</evidence>
<gene>
    <name evidence="9" type="ORF">ILEXP_LOCUS5792</name>
</gene>
<feature type="domain" description="RNA polymerase sigma-70 region 4" evidence="8">
    <location>
        <begin position="451"/>
        <end position="504"/>
    </location>
</feature>
<feature type="domain" description="RNA polymerase sigma-70 region 3" evidence="6">
    <location>
        <begin position="366"/>
        <end position="433"/>
    </location>
</feature>
<reference evidence="9 10" key="1">
    <citation type="submission" date="2024-02" db="EMBL/GenBank/DDBJ databases">
        <authorList>
            <person name="Vignale AGUSTIN F."/>
            <person name="Sosa J E."/>
            <person name="Modenutti C."/>
        </authorList>
    </citation>
    <scope>NUCLEOTIDE SEQUENCE [LARGE SCALE GENOMIC DNA]</scope>
</reference>
<dbReference type="InterPro" id="IPR007624">
    <property type="entry name" value="RNA_pol_sigma70_r3"/>
</dbReference>
<dbReference type="GO" id="GO:0071482">
    <property type="term" value="P:cellular response to light stimulus"/>
    <property type="evidence" value="ECO:0007669"/>
    <property type="project" value="UniProtKB-ARBA"/>
</dbReference>
<proteinExistence type="inferred from homology"/>
<name>A0ABC8R1Z1_9AQUA</name>
<dbReference type="InterPro" id="IPR014284">
    <property type="entry name" value="RNA_pol_sigma-70_dom"/>
</dbReference>
<evidence type="ECO:0000259" key="7">
    <source>
        <dbReference type="Pfam" id="PF04542"/>
    </source>
</evidence>
<organism evidence="9 10">
    <name type="scientific">Ilex paraguariensis</name>
    <name type="common">yerba mate</name>
    <dbReference type="NCBI Taxonomy" id="185542"/>
    <lineage>
        <taxon>Eukaryota</taxon>
        <taxon>Viridiplantae</taxon>
        <taxon>Streptophyta</taxon>
        <taxon>Embryophyta</taxon>
        <taxon>Tracheophyta</taxon>
        <taxon>Spermatophyta</taxon>
        <taxon>Magnoliopsida</taxon>
        <taxon>eudicotyledons</taxon>
        <taxon>Gunneridae</taxon>
        <taxon>Pentapetalae</taxon>
        <taxon>asterids</taxon>
        <taxon>campanulids</taxon>
        <taxon>Aquifoliales</taxon>
        <taxon>Aquifoliaceae</taxon>
        <taxon>Ilex</taxon>
    </lineage>
</organism>
<evidence type="ECO:0000259" key="6">
    <source>
        <dbReference type="Pfam" id="PF04539"/>
    </source>
</evidence>
<evidence type="ECO:0000256" key="5">
    <source>
        <dbReference type="ARBA" id="ARBA00023163"/>
    </source>
</evidence>
<dbReference type="AlphaFoldDB" id="A0ABC8R1Z1"/>
<keyword evidence="2" id="KW-0805">Transcription regulation</keyword>
<feature type="domain" description="RNA polymerase sigma-70 region 2" evidence="7">
    <location>
        <begin position="282"/>
        <end position="348"/>
    </location>
</feature>
<dbReference type="Pfam" id="PF04539">
    <property type="entry name" value="Sigma70_r3"/>
    <property type="match status" value="2"/>
</dbReference>
<evidence type="ECO:0000256" key="2">
    <source>
        <dbReference type="ARBA" id="ARBA00023015"/>
    </source>
</evidence>
<dbReference type="SUPFAM" id="SSF88946">
    <property type="entry name" value="Sigma2 domain of RNA polymerase sigma factors"/>
    <property type="match status" value="1"/>
</dbReference>
<dbReference type="PRINTS" id="PR00046">
    <property type="entry name" value="SIGMA70FCT"/>
</dbReference>
<dbReference type="PANTHER" id="PTHR30603">
    <property type="entry name" value="RNA POLYMERASE SIGMA FACTOR RPO"/>
    <property type="match status" value="1"/>
</dbReference>
<dbReference type="InterPro" id="IPR050239">
    <property type="entry name" value="Sigma-70_RNA_pol_init_factors"/>
</dbReference>
<dbReference type="InterPro" id="IPR007630">
    <property type="entry name" value="RNA_pol_sigma70_r4"/>
</dbReference>
<evidence type="ECO:0008006" key="11">
    <source>
        <dbReference type="Google" id="ProtNLM"/>
    </source>
</evidence>
<evidence type="ECO:0000259" key="8">
    <source>
        <dbReference type="Pfam" id="PF04545"/>
    </source>
</evidence>
<dbReference type="GO" id="GO:0016987">
    <property type="term" value="F:sigma factor activity"/>
    <property type="evidence" value="ECO:0007669"/>
    <property type="project" value="UniProtKB-KW"/>
</dbReference>
<dbReference type="SUPFAM" id="SSF88659">
    <property type="entry name" value="Sigma3 and sigma4 domains of RNA polymerase sigma factors"/>
    <property type="match status" value="2"/>
</dbReference>
<evidence type="ECO:0000313" key="10">
    <source>
        <dbReference type="Proteomes" id="UP001642360"/>
    </source>
</evidence>
<evidence type="ECO:0000313" key="9">
    <source>
        <dbReference type="EMBL" id="CAK9138446.1"/>
    </source>
</evidence>
<comment type="caution">
    <text evidence="9">The sequence shown here is derived from an EMBL/GenBank/DDBJ whole genome shotgun (WGS) entry which is preliminary data.</text>
</comment>
<dbReference type="InterPro" id="IPR036388">
    <property type="entry name" value="WH-like_DNA-bd_sf"/>
</dbReference>
<comment type="similarity">
    <text evidence="1">Belongs to the sigma-70 factor family.</text>
</comment>
<accession>A0ABC8R1Z1</accession>
<dbReference type="EMBL" id="CAUOFW020000891">
    <property type="protein sequence ID" value="CAK9138446.1"/>
    <property type="molecule type" value="Genomic_DNA"/>
</dbReference>
<keyword evidence="4" id="KW-0238">DNA-binding</keyword>
<dbReference type="InterPro" id="IPR013324">
    <property type="entry name" value="RNA_pol_sigma_r3/r4-like"/>
</dbReference>
<keyword evidence="3" id="KW-0731">Sigma factor</keyword>
<sequence length="516" mass="59094">MGVVTVSSSAARTPLGLSTRFSTHPSPVKRPFILAFKTDKTKNTALVALQELISLPVETSKKNKNRPRRVRKSSERVKAVSIDEASPCTLELDYNEAAAKLENIYKLSPGTIVSDIDNKDCVTKRNRRRRKRIAECDEEAEKGTVINIVRSQRKDEAKRLSLEKRIALKKRNEVVASTQKRVHSEDDEDEKTNRLVREYSASTDLVSLDWKKMKIPPVLLSSEHAWLFKLMQPMKTILQVKENLQNDLGREPTDGELAEATDMKAIQLRKHMEVGRAARNKLIKHNLRLVLFVMNKYFQEFANGPKFQDLCQAGVNGLITAIDRFEPKRRFRLSTYGLFWIRHAIIRSMTVSSFKRVSFGLESVRVEIQKAKLQLLFERTRMPTEEEIIEKVGISPERYHEVMSASKPVFSLHGRHPTTQEEFINGITDTDGVGGDKRRQPALLRLALDDVLDSLKPKESLVIRQRYGLDGKGDRTLGEIAGNLNISREMVRKHEVKALMKLKHPTRVDYLRQYVF</sequence>
<dbReference type="NCBIfam" id="TIGR02937">
    <property type="entry name" value="sigma70-ECF"/>
    <property type="match status" value="1"/>
</dbReference>
<dbReference type="Gene3D" id="1.10.1740.10">
    <property type="match status" value="1"/>
</dbReference>
<evidence type="ECO:0000256" key="3">
    <source>
        <dbReference type="ARBA" id="ARBA00023082"/>
    </source>
</evidence>
<dbReference type="InterPro" id="IPR007627">
    <property type="entry name" value="RNA_pol_sigma70_r2"/>
</dbReference>
<feature type="domain" description="RNA polymerase sigma-70 region 3" evidence="6">
    <location>
        <begin position="237"/>
        <end position="277"/>
    </location>
</feature>
<dbReference type="Proteomes" id="UP001642360">
    <property type="component" value="Unassembled WGS sequence"/>
</dbReference>
<evidence type="ECO:0000256" key="4">
    <source>
        <dbReference type="ARBA" id="ARBA00023125"/>
    </source>
</evidence>
<dbReference type="PANTHER" id="PTHR30603:SF4">
    <property type="entry name" value="RNA POLYMERASE SIGMA FACTOR SIGE, CHLOROPLASTIC_MITOCHONDRIAL"/>
    <property type="match status" value="1"/>
</dbReference>
<dbReference type="Gene3D" id="1.10.10.10">
    <property type="entry name" value="Winged helix-like DNA-binding domain superfamily/Winged helix DNA-binding domain"/>
    <property type="match status" value="3"/>
</dbReference>
<dbReference type="InterPro" id="IPR013325">
    <property type="entry name" value="RNA_pol_sigma_r2"/>
</dbReference>
<dbReference type="Pfam" id="PF04545">
    <property type="entry name" value="Sigma70_r4"/>
    <property type="match status" value="1"/>
</dbReference>